<keyword evidence="3" id="KW-1185">Reference proteome</keyword>
<organism evidence="2 3">
    <name type="scientific">Cylicocyclus nassatus</name>
    <name type="common">Nematode worm</name>
    <dbReference type="NCBI Taxonomy" id="53992"/>
    <lineage>
        <taxon>Eukaryota</taxon>
        <taxon>Metazoa</taxon>
        <taxon>Ecdysozoa</taxon>
        <taxon>Nematoda</taxon>
        <taxon>Chromadorea</taxon>
        <taxon>Rhabditida</taxon>
        <taxon>Rhabditina</taxon>
        <taxon>Rhabditomorpha</taxon>
        <taxon>Strongyloidea</taxon>
        <taxon>Strongylidae</taxon>
        <taxon>Cylicocyclus</taxon>
    </lineage>
</organism>
<name>A0AA36DLQ7_CYLNA</name>
<feature type="compositionally biased region" description="Basic and acidic residues" evidence="1">
    <location>
        <begin position="356"/>
        <end position="372"/>
    </location>
</feature>
<evidence type="ECO:0000313" key="3">
    <source>
        <dbReference type="Proteomes" id="UP001176961"/>
    </source>
</evidence>
<comment type="caution">
    <text evidence="2">The sequence shown here is derived from an EMBL/GenBank/DDBJ whole genome shotgun (WGS) entry which is preliminary data.</text>
</comment>
<dbReference type="Proteomes" id="UP001176961">
    <property type="component" value="Unassembled WGS sequence"/>
</dbReference>
<accession>A0AA36DLQ7</accession>
<feature type="compositionally biased region" description="Basic and acidic residues" evidence="1">
    <location>
        <begin position="379"/>
        <end position="388"/>
    </location>
</feature>
<evidence type="ECO:0000313" key="2">
    <source>
        <dbReference type="EMBL" id="CAJ0588709.1"/>
    </source>
</evidence>
<evidence type="ECO:0000256" key="1">
    <source>
        <dbReference type="SAM" id="MobiDB-lite"/>
    </source>
</evidence>
<protein>
    <submittedName>
        <fullName evidence="2">Uncharacterized protein</fullName>
    </submittedName>
</protein>
<gene>
    <name evidence="2" type="ORF">CYNAS_LOCUS692</name>
</gene>
<dbReference type="AlphaFoldDB" id="A0AA36DLQ7"/>
<reference evidence="2" key="1">
    <citation type="submission" date="2023-07" db="EMBL/GenBank/DDBJ databases">
        <authorList>
            <consortium name="CYATHOMIX"/>
        </authorList>
    </citation>
    <scope>NUCLEOTIDE SEQUENCE</scope>
    <source>
        <strain evidence="2">N/A</strain>
    </source>
</reference>
<dbReference type="EMBL" id="CATQJL010000001">
    <property type="protein sequence ID" value="CAJ0588709.1"/>
    <property type="molecule type" value="Genomic_DNA"/>
</dbReference>
<feature type="region of interest" description="Disordered" evidence="1">
    <location>
        <begin position="356"/>
        <end position="400"/>
    </location>
</feature>
<proteinExistence type="predicted"/>
<sequence>MAMAIAKKAFVIKRIATSSKTFLLMVDKNFVLGDFAAKDPTPTIGAMIVINYKPNSKDKSMINISTWVPYDGYVTMTLSLASKAFEEDLKFCGSFYTCGCVRYKGIPLAHPAVFNDITGVVRDDGGVLAKNYIGKLRATVKLCKTSSHFEWKLCGVDEYLQPVDDNLHQCSCGIVGAVQQRGMNYITSRDFPHDVRFKNVNFNGDVETLLGTDVCFLTRETTPYTYYVTGKIESSKGSMIPTRYNGYFSLTLEVEYIGCTDDHGIKVVWSNRWEFMKDQFDLFRDREYGIYIIECIRHFKSEDFPRWKVRRILNLVQCYGKDNEQGNAEHPNAAQKCPQNHIKKLSNNFLDEGREDSGIEIEKSPESSRKSSDSLAKSSDGDKCRNLEDTSEDSETEVKVTVLIL</sequence>